<evidence type="ECO:0000313" key="3">
    <source>
        <dbReference type="EMBL" id="SDX99443.1"/>
    </source>
</evidence>
<dbReference type="SUPFAM" id="SSF47413">
    <property type="entry name" value="lambda repressor-like DNA-binding domains"/>
    <property type="match status" value="1"/>
</dbReference>
<dbReference type="STRING" id="418495.SAMN05216215_101883"/>
<feature type="region of interest" description="Disordered" evidence="1">
    <location>
        <begin position="407"/>
        <end position="429"/>
    </location>
</feature>
<name>A0A1H3G7X8_9PSEU</name>
<dbReference type="OrthoDB" id="3213425at2"/>
<gene>
    <name evidence="3" type="ORF">SAMN05216215_101883</name>
</gene>
<dbReference type="PROSITE" id="PS50943">
    <property type="entry name" value="HTH_CROC1"/>
    <property type="match status" value="1"/>
</dbReference>
<dbReference type="CDD" id="cd00093">
    <property type="entry name" value="HTH_XRE"/>
    <property type="match status" value="1"/>
</dbReference>
<dbReference type="InterPro" id="IPR010982">
    <property type="entry name" value="Lambda_DNA-bd_dom_sf"/>
</dbReference>
<accession>A0A1H3G7X8</accession>
<organism evidence="3 4">
    <name type="scientific">Saccharopolyspora shandongensis</name>
    <dbReference type="NCBI Taxonomy" id="418495"/>
    <lineage>
        <taxon>Bacteria</taxon>
        <taxon>Bacillati</taxon>
        <taxon>Actinomycetota</taxon>
        <taxon>Actinomycetes</taxon>
        <taxon>Pseudonocardiales</taxon>
        <taxon>Pseudonocardiaceae</taxon>
        <taxon>Saccharopolyspora</taxon>
    </lineage>
</organism>
<sequence length="429" mass="45907">MRSVPSDLWDKPQMRAALATRDISTVFWLLREVISQRHIAMCTGCSQSEVSEICNGRQVISYDVLARIADGLGIPRGYMGLAGMPIPVSRTEPQAIDEVTRRRELMATAIAAVTRAPSEVPEPMALETLTEPLGAVTITDLDAAEHALGALRDLDQSLGGVAARPAAVAVTSRLSLIAASSDLGEGMRRRVLELLARADLLVAWIQLDCGDTEECRTHMARALTTARDAENTKLLTHVLYGSGRALLHQRKPADALRLLQLAEVHATGVQHAVLSASQAWALAELDAGELVPRRLRQADEAFALGAAGGPAWLSWFGTADHAAVTGATCAVVGDFDRAIADTQVALAHRGAAEARPMAFELGTLTLCQLRAGELDEAMATGGELLDQVGQLRSVRVQERLAPLVKEANDSGDSTVRDFGRELRDRVPAS</sequence>
<protein>
    <submittedName>
        <fullName evidence="3">Helix-turn-helix domain-containing protein</fullName>
    </submittedName>
</protein>
<evidence type="ECO:0000259" key="2">
    <source>
        <dbReference type="PROSITE" id="PS50943"/>
    </source>
</evidence>
<dbReference type="AlphaFoldDB" id="A0A1H3G7X8"/>
<dbReference type="EMBL" id="FNOK01000018">
    <property type="protein sequence ID" value="SDX99443.1"/>
    <property type="molecule type" value="Genomic_DNA"/>
</dbReference>
<dbReference type="GO" id="GO:0003677">
    <property type="term" value="F:DNA binding"/>
    <property type="evidence" value="ECO:0007669"/>
    <property type="project" value="InterPro"/>
</dbReference>
<reference evidence="4" key="1">
    <citation type="submission" date="2016-10" db="EMBL/GenBank/DDBJ databases">
        <authorList>
            <person name="Varghese N."/>
            <person name="Submissions S."/>
        </authorList>
    </citation>
    <scope>NUCLEOTIDE SEQUENCE [LARGE SCALE GENOMIC DNA]</scope>
    <source>
        <strain evidence="4">CGMCC 4.3530</strain>
    </source>
</reference>
<dbReference type="InterPro" id="IPR001387">
    <property type="entry name" value="Cro/C1-type_HTH"/>
</dbReference>
<dbReference type="Pfam" id="PF13560">
    <property type="entry name" value="HTH_31"/>
    <property type="match status" value="1"/>
</dbReference>
<feature type="compositionally biased region" description="Basic and acidic residues" evidence="1">
    <location>
        <begin position="414"/>
        <end position="429"/>
    </location>
</feature>
<dbReference type="SUPFAM" id="SSF48452">
    <property type="entry name" value="TPR-like"/>
    <property type="match status" value="1"/>
</dbReference>
<proteinExistence type="predicted"/>
<evidence type="ECO:0000256" key="1">
    <source>
        <dbReference type="SAM" id="MobiDB-lite"/>
    </source>
</evidence>
<dbReference type="Proteomes" id="UP000199529">
    <property type="component" value="Unassembled WGS sequence"/>
</dbReference>
<dbReference type="InterPro" id="IPR011990">
    <property type="entry name" value="TPR-like_helical_dom_sf"/>
</dbReference>
<feature type="domain" description="HTH cro/C1-type" evidence="2">
    <location>
        <begin position="43"/>
        <end position="79"/>
    </location>
</feature>
<dbReference type="Gene3D" id="1.10.260.40">
    <property type="entry name" value="lambda repressor-like DNA-binding domains"/>
    <property type="match status" value="1"/>
</dbReference>
<dbReference type="RefSeq" id="WP_093267537.1">
    <property type="nucleotide sequence ID" value="NZ_FNOK01000018.1"/>
</dbReference>
<keyword evidence="4" id="KW-1185">Reference proteome</keyword>
<evidence type="ECO:0000313" key="4">
    <source>
        <dbReference type="Proteomes" id="UP000199529"/>
    </source>
</evidence>